<sequence>MEQRRLADEFAAAFRRWAEGDAVAMDDLIRLATPPMWCVARDQGLSPESAAGVIEATWFAVVRDGARLLTPQNALASILATVRHAARGHRRR</sequence>
<protein>
    <recommendedName>
        <fullName evidence="3">MftR C-terminal domain-containing protein</fullName>
    </recommendedName>
</protein>
<name>A0ABP7BVQ4_9MICO</name>
<evidence type="ECO:0000313" key="1">
    <source>
        <dbReference type="EMBL" id="GAA3671071.1"/>
    </source>
</evidence>
<comment type="caution">
    <text evidence="1">The sequence shown here is derived from an EMBL/GenBank/DDBJ whole genome shotgun (WGS) entry which is preliminary data.</text>
</comment>
<evidence type="ECO:0000313" key="2">
    <source>
        <dbReference type="Proteomes" id="UP001410795"/>
    </source>
</evidence>
<gene>
    <name evidence="1" type="ORF">GCM10022202_36760</name>
</gene>
<accession>A0ABP7BVQ4</accession>
<keyword evidence="2" id="KW-1185">Reference proteome</keyword>
<reference evidence="2" key="1">
    <citation type="journal article" date="2019" name="Int. J. Syst. Evol. Microbiol.">
        <title>The Global Catalogue of Microorganisms (GCM) 10K type strain sequencing project: providing services to taxonomists for standard genome sequencing and annotation.</title>
        <authorList>
            <consortium name="The Broad Institute Genomics Platform"/>
            <consortium name="The Broad Institute Genome Sequencing Center for Infectious Disease"/>
            <person name="Wu L."/>
            <person name="Ma J."/>
        </authorList>
    </citation>
    <scope>NUCLEOTIDE SEQUENCE [LARGE SCALE GENOMIC DNA]</scope>
    <source>
        <strain evidence="2">JCM 16546</strain>
    </source>
</reference>
<organism evidence="1 2">
    <name type="scientific">Microbacterium marinilacus</name>
    <dbReference type="NCBI Taxonomy" id="415209"/>
    <lineage>
        <taxon>Bacteria</taxon>
        <taxon>Bacillati</taxon>
        <taxon>Actinomycetota</taxon>
        <taxon>Actinomycetes</taxon>
        <taxon>Micrococcales</taxon>
        <taxon>Microbacteriaceae</taxon>
        <taxon>Microbacterium</taxon>
    </lineage>
</organism>
<evidence type="ECO:0008006" key="3">
    <source>
        <dbReference type="Google" id="ProtNLM"/>
    </source>
</evidence>
<proteinExistence type="predicted"/>
<dbReference type="RefSeq" id="WP_221856853.1">
    <property type="nucleotide sequence ID" value="NZ_BAAAYV010000025.1"/>
</dbReference>
<dbReference type="Proteomes" id="UP001410795">
    <property type="component" value="Unassembled WGS sequence"/>
</dbReference>
<dbReference type="EMBL" id="BAAAYV010000025">
    <property type="protein sequence ID" value="GAA3671071.1"/>
    <property type="molecule type" value="Genomic_DNA"/>
</dbReference>